<gene>
    <name evidence="1" type="ORF">O3I_010575</name>
</gene>
<dbReference type="Proteomes" id="UP000006304">
    <property type="component" value="Chromosome"/>
</dbReference>
<dbReference type="EMBL" id="CP003876">
    <property type="protein sequence ID" value="AFU00076.1"/>
    <property type="molecule type" value="Genomic_DNA"/>
</dbReference>
<dbReference type="RefSeq" id="WP_014982931.1">
    <property type="nucleotide sequence ID" value="NC_018681.1"/>
</dbReference>
<dbReference type="Pfam" id="PF00067">
    <property type="entry name" value="p450"/>
    <property type="match status" value="1"/>
</dbReference>
<name>K0EWS8_NOCB7</name>
<organism evidence="1 2">
    <name type="scientific">Nocardia brasiliensis (strain ATCC 700358 / HUJEG-1)</name>
    <dbReference type="NCBI Taxonomy" id="1133849"/>
    <lineage>
        <taxon>Bacteria</taxon>
        <taxon>Bacillati</taxon>
        <taxon>Actinomycetota</taxon>
        <taxon>Actinomycetes</taxon>
        <taxon>Mycobacteriales</taxon>
        <taxon>Nocardiaceae</taxon>
        <taxon>Nocardia</taxon>
    </lineage>
</organism>
<dbReference type="GO" id="GO:0016705">
    <property type="term" value="F:oxidoreductase activity, acting on paired donors, with incorporation or reduction of molecular oxygen"/>
    <property type="evidence" value="ECO:0007669"/>
    <property type="project" value="InterPro"/>
</dbReference>
<protein>
    <submittedName>
        <fullName evidence="1">Cytochrome P450-like protein</fullName>
    </submittedName>
</protein>
<evidence type="ECO:0000313" key="1">
    <source>
        <dbReference type="EMBL" id="AFU00076.1"/>
    </source>
</evidence>
<dbReference type="eggNOG" id="COG2124">
    <property type="taxonomic scope" value="Bacteria"/>
</dbReference>
<dbReference type="STRING" id="1133849.O3I_010575"/>
<dbReference type="InterPro" id="IPR050121">
    <property type="entry name" value="Cytochrome_P450_monoxygenase"/>
</dbReference>
<evidence type="ECO:0000313" key="2">
    <source>
        <dbReference type="Proteomes" id="UP000006304"/>
    </source>
</evidence>
<dbReference type="SUPFAM" id="SSF48264">
    <property type="entry name" value="Cytochrome P450"/>
    <property type="match status" value="1"/>
</dbReference>
<dbReference type="InterPro" id="IPR001128">
    <property type="entry name" value="Cyt_P450"/>
</dbReference>
<sequence>MLRRTTLLLATTGALWAVSRWLPKAVVALRVWIFAKVNGRNEITLPGERGGPELFQRLYEHPAANGRSRGAALSDLFWYWLAPGPEVHQEHLEDGPRYTEAARTTRAVLALPTAEIEQLAARCARRILAELPAGPVTLVRLRDLMMPIWAEFFYELVFREPCPRAARDLIVGNADDVVTSLKCTGLRHLRRRDRLTRYLLARIEAGEVPHRLPGLFSPREHAYYLQGAFFNTAVVQMSEGMAHLLLAVAQHQDVQRRILAEPGSSYLEHVLDETLRQFPLFGIAHRITTGDIAVGDGSTIPAGTVLCFNYQQFERTGHLDPDRFDPDRWTTHRAKDTHHIPFGVAANRPCPAWRLSPIAMRAVARTVLDDYRLHSSVSHTRSIPHRAPCLLLAADRPPSPIMLRAMLTGLRARDRFEDVWRGLTQLGLGTWMVLDARRLRPCARYFADLDAQQTPACPVRSGHATD</sequence>
<dbReference type="GO" id="GO:0005506">
    <property type="term" value="F:iron ion binding"/>
    <property type="evidence" value="ECO:0007669"/>
    <property type="project" value="InterPro"/>
</dbReference>
<accession>K0EWS8</accession>
<reference evidence="1 2" key="1">
    <citation type="journal article" date="2012" name="J. Bacteriol.">
        <title>Complete genome sequence of Nocardia brasiliensis HUJEG-1.</title>
        <authorList>
            <person name="Vera-Cabrera L."/>
            <person name="Ortiz-Lopez R."/>
            <person name="Elizondo-Gonzalez R."/>
            <person name="Perez-Maya A.A."/>
            <person name="Ocampo-Candiani J."/>
        </authorList>
    </citation>
    <scope>NUCLEOTIDE SEQUENCE [LARGE SCALE GENOMIC DNA]</scope>
    <source>
        <strain evidence="2">ATCC 700358</strain>
    </source>
</reference>
<dbReference type="InterPro" id="IPR036396">
    <property type="entry name" value="Cyt_P450_sf"/>
</dbReference>
<keyword evidence="2" id="KW-1185">Reference proteome</keyword>
<dbReference type="GO" id="GO:0020037">
    <property type="term" value="F:heme binding"/>
    <property type="evidence" value="ECO:0007669"/>
    <property type="project" value="InterPro"/>
</dbReference>
<dbReference type="GO" id="GO:0004497">
    <property type="term" value="F:monooxygenase activity"/>
    <property type="evidence" value="ECO:0007669"/>
    <property type="project" value="InterPro"/>
</dbReference>
<dbReference type="KEGG" id="nbr:O3I_010575"/>
<dbReference type="PANTHER" id="PTHR24305:SF224">
    <property type="entry name" value="CYTOCHROME P450 313A1-RELATED"/>
    <property type="match status" value="1"/>
</dbReference>
<proteinExistence type="predicted"/>
<dbReference type="AlphaFoldDB" id="K0EWS8"/>
<dbReference type="PANTHER" id="PTHR24305">
    <property type="entry name" value="CYTOCHROME P450"/>
    <property type="match status" value="1"/>
</dbReference>
<dbReference type="Gene3D" id="1.10.630.10">
    <property type="entry name" value="Cytochrome P450"/>
    <property type="match status" value="1"/>
</dbReference>
<dbReference type="HOGENOM" id="CLU_568498_0_0_11"/>